<dbReference type="PROSITE" id="PS50931">
    <property type="entry name" value="HTH_LYSR"/>
    <property type="match status" value="1"/>
</dbReference>
<comment type="similarity">
    <text evidence="1">Belongs to the LysR transcriptional regulatory family.</text>
</comment>
<evidence type="ECO:0000256" key="2">
    <source>
        <dbReference type="ARBA" id="ARBA00023015"/>
    </source>
</evidence>
<dbReference type="InterPro" id="IPR000847">
    <property type="entry name" value="LysR_HTH_N"/>
</dbReference>
<dbReference type="SUPFAM" id="SSF46785">
    <property type="entry name" value="Winged helix' DNA-binding domain"/>
    <property type="match status" value="1"/>
</dbReference>
<dbReference type="AlphaFoldDB" id="A0A317MZ50"/>
<dbReference type="RefSeq" id="WP_110017344.1">
    <property type="nucleotide sequence ID" value="NZ_QGTJ01000002.1"/>
</dbReference>
<feature type="domain" description="HTH lysR-type" evidence="5">
    <location>
        <begin position="10"/>
        <end position="67"/>
    </location>
</feature>
<evidence type="ECO:0000313" key="7">
    <source>
        <dbReference type="Proteomes" id="UP000246569"/>
    </source>
</evidence>
<dbReference type="PANTHER" id="PTHR30537:SF3">
    <property type="entry name" value="TRANSCRIPTIONAL REGULATORY PROTEIN"/>
    <property type="match status" value="1"/>
</dbReference>
<dbReference type="Pfam" id="PF00126">
    <property type="entry name" value="HTH_1"/>
    <property type="match status" value="1"/>
</dbReference>
<evidence type="ECO:0000256" key="4">
    <source>
        <dbReference type="ARBA" id="ARBA00023163"/>
    </source>
</evidence>
<name>A0A317MZ50_9GAMM</name>
<protein>
    <submittedName>
        <fullName evidence="6">DNA-binding transcriptional LysR family regulator</fullName>
    </submittedName>
</protein>
<dbReference type="InterPro" id="IPR036390">
    <property type="entry name" value="WH_DNA-bd_sf"/>
</dbReference>
<keyword evidence="4" id="KW-0804">Transcription</keyword>
<evidence type="ECO:0000256" key="1">
    <source>
        <dbReference type="ARBA" id="ARBA00009437"/>
    </source>
</evidence>
<gene>
    <name evidence="6" type="ORF">C7443_102364</name>
</gene>
<dbReference type="Proteomes" id="UP000246569">
    <property type="component" value="Unassembled WGS sequence"/>
</dbReference>
<dbReference type="SUPFAM" id="SSF53850">
    <property type="entry name" value="Periplasmic binding protein-like II"/>
    <property type="match status" value="1"/>
</dbReference>
<dbReference type="InterPro" id="IPR058163">
    <property type="entry name" value="LysR-type_TF_proteobact-type"/>
</dbReference>
<reference evidence="6 7" key="1">
    <citation type="submission" date="2018-05" db="EMBL/GenBank/DDBJ databases">
        <title>Genomic Encyclopedia of Type Strains, Phase IV (KMG-IV): sequencing the most valuable type-strain genomes for metagenomic binning, comparative biology and taxonomic classification.</title>
        <authorList>
            <person name="Goeker M."/>
        </authorList>
    </citation>
    <scope>NUCLEOTIDE SEQUENCE [LARGE SCALE GENOMIC DNA]</scope>
    <source>
        <strain evidence="6 7">DSM 23606</strain>
    </source>
</reference>
<dbReference type="PANTHER" id="PTHR30537">
    <property type="entry name" value="HTH-TYPE TRANSCRIPTIONAL REGULATOR"/>
    <property type="match status" value="1"/>
</dbReference>
<sequence>MVQKSTERPLHWEDVRYFAALARHGSLTRTARELAVEHSTVARRIEALEKTLGVRLFDRLPRRWQLTAEGEQLAVQAQRLEDEALAFARAAFGVATLNGSVRLSAPPTLASHFLVPRLGRLRQLGDFGFGLYGTADWLGCEPAACCFLGYDESLRHAPQQQWLEAIAQGRRFALRSNDLTTLHHAAAAGLGLAALPHFVARDDPRLHAVPNLPAAPRRPIWLVMHAELRRSPRVRAVADVLIELFGEAGEALG</sequence>
<keyword evidence="2" id="KW-0805">Transcription regulation</keyword>
<dbReference type="Gene3D" id="3.40.190.290">
    <property type="match status" value="1"/>
</dbReference>
<comment type="caution">
    <text evidence="6">The sequence shown here is derived from an EMBL/GenBank/DDBJ whole genome shotgun (WGS) entry which is preliminary data.</text>
</comment>
<keyword evidence="3 6" id="KW-0238">DNA-binding</keyword>
<dbReference type="GO" id="GO:0003700">
    <property type="term" value="F:DNA-binding transcription factor activity"/>
    <property type="evidence" value="ECO:0007669"/>
    <property type="project" value="InterPro"/>
</dbReference>
<dbReference type="GO" id="GO:0043565">
    <property type="term" value="F:sequence-specific DNA binding"/>
    <property type="evidence" value="ECO:0007669"/>
    <property type="project" value="TreeGrafter"/>
</dbReference>
<dbReference type="InterPro" id="IPR036388">
    <property type="entry name" value="WH-like_DNA-bd_sf"/>
</dbReference>
<accession>A0A317MZ50</accession>
<dbReference type="EMBL" id="QGTJ01000002">
    <property type="protein sequence ID" value="PWV64711.1"/>
    <property type="molecule type" value="Genomic_DNA"/>
</dbReference>
<dbReference type="OrthoDB" id="570111at2"/>
<evidence type="ECO:0000259" key="5">
    <source>
        <dbReference type="PROSITE" id="PS50931"/>
    </source>
</evidence>
<evidence type="ECO:0000313" key="6">
    <source>
        <dbReference type="EMBL" id="PWV64711.1"/>
    </source>
</evidence>
<organism evidence="6 7">
    <name type="scientific">Plasticicumulans acidivorans</name>
    <dbReference type="NCBI Taxonomy" id="886464"/>
    <lineage>
        <taxon>Bacteria</taxon>
        <taxon>Pseudomonadati</taxon>
        <taxon>Pseudomonadota</taxon>
        <taxon>Gammaproteobacteria</taxon>
        <taxon>Candidatus Competibacteraceae</taxon>
        <taxon>Plasticicumulans</taxon>
    </lineage>
</organism>
<dbReference type="Gene3D" id="1.10.10.10">
    <property type="entry name" value="Winged helix-like DNA-binding domain superfamily/Winged helix DNA-binding domain"/>
    <property type="match status" value="1"/>
</dbReference>
<proteinExistence type="inferred from homology"/>
<dbReference type="GO" id="GO:0006351">
    <property type="term" value="P:DNA-templated transcription"/>
    <property type="evidence" value="ECO:0007669"/>
    <property type="project" value="TreeGrafter"/>
</dbReference>
<keyword evidence="7" id="KW-1185">Reference proteome</keyword>
<evidence type="ECO:0000256" key="3">
    <source>
        <dbReference type="ARBA" id="ARBA00023125"/>
    </source>
</evidence>
<dbReference type="InterPro" id="IPR005119">
    <property type="entry name" value="LysR_subst-bd"/>
</dbReference>
<dbReference type="Pfam" id="PF03466">
    <property type="entry name" value="LysR_substrate"/>
    <property type="match status" value="1"/>
</dbReference>